<dbReference type="Pfam" id="PF04495">
    <property type="entry name" value="GRASP55_65"/>
    <property type="match status" value="1"/>
</dbReference>
<dbReference type="AlphaFoldDB" id="A0AAD3H5F9"/>
<dbReference type="PROSITE" id="PS51865">
    <property type="entry name" value="PDZ_GRASP"/>
    <property type="match status" value="2"/>
</dbReference>
<evidence type="ECO:0000256" key="5">
    <source>
        <dbReference type="SAM" id="MobiDB-lite"/>
    </source>
</evidence>
<name>A0AAD3H5F9_9STRA</name>
<evidence type="ECO:0000313" key="8">
    <source>
        <dbReference type="Proteomes" id="UP001054902"/>
    </source>
</evidence>
<dbReference type="EMBL" id="BLLK01000045">
    <property type="protein sequence ID" value="GFH50986.1"/>
    <property type="molecule type" value="Genomic_DNA"/>
</dbReference>
<proteinExistence type="predicted"/>
<protein>
    <recommendedName>
        <fullName evidence="6">PDZ GRASP-type domain-containing protein</fullName>
    </recommendedName>
</protein>
<feature type="region of interest" description="Disordered" evidence="5">
    <location>
        <begin position="315"/>
        <end position="420"/>
    </location>
</feature>
<dbReference type="GO" id="GO:0007030">
    <property type="term" value="P:Golgi organization"/>
    <property type="evidence" value="ECO:0007669"/>
    <property type="project" value="TreeGrafter"/>
</dbReference>
<gene>
    <name evidence="7" type="ORF">CTEN210_07462</name>
</gene>
<dbReference type="GO" id="GO:0000139">
    <property type="term" value="C:Golgi membrane"/>
    <property type="evidence" value="ECO:0007669"/>
    <property type="project" value="UniProtKB-SubCell"/>
</dbReference>
<dbReference type="InterPro" id="IPR036034">
    <property type="entry name" value="PDZ_sf"/>
</dbReference>
<keyword evidence="2" id="KW-0677">Repeat</keyword>
<dbReference type="PANTHER" id="PTHR12893">
    <property type="entry name" value="GOLGI REASSEMBLY STACKING PROTEIN GRASP"/>
    <property type="match status" value="1"/>
</dbReference>
<dbReference type="Gene3D" id="2.30.42.10">
    <property type="match status" value="2"/>
</dbReference>
<organism evidence="7 8">
    <name type="scientific">Chaetoceros tenuissimus</name>
    <dbReference type="NCBI Taxonomy" id="426638"/>
    <lineage>
        <taxon>Eukaryota</taxon>
        <taxon>Sar</taxon>
        <taxon>Stramenopiles</taxon>
        <taxon>Ochrophyta</taxon>
        <taxon>Bacillariophyta</taxon>
        <taxon>Coscinodiscophyceae</taxon>
        <taxon>Chaetocerotophycidae</taxon>
        <taxon>Chaetocerotales</taxon>
        <taxon>Chaetocerotaceae</taxon>
        <taxon>Chaetoceros</taxon>
    </lineage>
</organism>
<comment type="caution">
    <text evidence="7">The sequence shown here is derived from an EMBL/GenBank/DDBJ whole genome shotgun (WGS) entry which is preliminary data.</text>
</comment>
<feature type="compositionally biased region" description="Polar residues" evidence="5">
    <location>
        <begin position="366"/>
        <end position="380"/>
    </location>
</feature>
<accession>A0AAD3H5F9</accession>
<evidence type="ECO:0000256" key="2">
    <source>
        <dbReference type="ARBA" id="ARBA00022737"/>
    </source>
</evidence>
<evidence type="ECO:0000313" key="7">
    <source>
        <dbReference type="EMBL" id="GFH50986.1"/>
    </source>
</evidence>
<evidence type="ECO:0000256" key="3">
    <source>
        <dbReference type="ARBA" id="ARBA00023034"/>
    </source>
</evidence>
<evidence type="ECO:0000256" key="4">
    <source>
        <dbReference type="ARBA" id="ARBA00023136"/>
    </source>
</evidence>
<keyword evidence="4" id="KW-0472">Membrane</keyword>
<feature type="compositionally biased region" description="Pro residues" evidence="5">
    <location>
        <begin position="323"/>
        <end position="357"/>
    </location>
</feature>
<comment type="subcellular location">
    <subcellularLocation>
        <location evidence="1">Golgi apparatus membrane</location>
    </subcellularLocation>
</comment>
<evidence type="ECO:0000259" key="6">
    <source>
        <dbReference type="PROSITE" id="PS51865"/>
    </source>
</evidence>
<keyword evidence="3" id="KW-0333">Golgi apparatus</keyword>
<evidence type="ECO:0000256" key="1">
    <source>
        <dbReference type="ARBA" id="ARBA00004394"/>
    </source>
</evidence>
<keyword evidence="8" id="KW-1185">Reference proteome</keyword>
<dbReference type="PANTHER" id="PTHR12893:SF0">
    <property type="entry name" value="GRASP65"/>
    <property type="match status" value="1"/>
</dbReference>
<sequence length="420" mass="46152">MGNEPSHEYDGCATLGYRVLGVQPNSPASRAGLVSFFDFLVGVNGQLLFDNGESGDSEYFEDLDFVAFLKEHVDQEIELLVWNIKNKTQRFINLFPTTNWNGTGLLGVTIRMDDYITTEENLLRILEIQPDSPAQRAGLCAKNDYLLGTTMESFHTEEILGDVLYENEDQELEIYVYNTETDVVRVVTLLPNLKWGGQGLLGAEVGRGYLHRLPQTCRKTLGTSFERKISTSDHDHFVEIESLKDPDNYMEDDSIATDSEADETSIVSKKSNDLTVDTSVNGESLLNIEKSEESEGDIAEASKTEELNDVAISASQSNDQNEIPPPPPDSGNIPPPPPDDDAIPPPPSDKNIPPPPADEQKEASILPTNTDEQVLSSQPLQFAPLPSLGNGMNIGNQNFDSDLPPPPISSAVEDDDVDLK</sequence>
<dbReference type="InterPro" id="IPR007583">
    <property type="entry name" value="GRASP55_65"/>
</dbReference>
<dbReference type="InterPro" id="IPR024958">
    <property type="entry name" value="GRASP_PDZ"/>
</dbReference>
<feature type="region of interest" description="Disordered" evidence="5">
    <location>
        <begin position="285"/>
        <end position="304"/>
    </location>
</feature>
<feature type="domain" description="PDZ GRASP-type" evidence="6">
    <location>
        <begin position="121"/>
        <end position="210"/>
    </location>
</feature>
<feature type="domain" description="PDZ GRASP-type" evidence="6">
    <location>
        <begin position="15"/>
        <end position="115"/>
    </location>
</feature>
<dbReference type="SUPFAM" id="SSF50156">
    <property type="entry name" value="PDZ domain-like"/>
    <property type="match status" value="1"/>
</dbReference>
<feature type="compositionally biased region" description="Acidic residues" evidence="5">
    <location>
        <begin position="248"/>
        <end position="263"/>
    </location>
</feature>
<dbReference type="Proteomes" id="UP001054902">
    <property type="component" value="Unassembled WGS sequence"/>
</dbReference>
<feature type="region of interest" description="Disordered" evidence="5">
    <location>
        <begin position="247"/>
        <end position="270"/>
    </location>
</feature>
<reference evidence="7 8" key="1">
    <citation type="journal article" date="2021" name="Sci. Rep.">
        <title>The genome of the diatom Chaetoceros tenuissimus carries an ancient integrated fragment of an extant virus.</title>
        <authorList>
            <person name="Hongo Y."/>
            <person name="Kimura K."/>
            <person name="Takaki Y."/>
            <person name="Yoshida Y."/>
            <person name="Baba S."/>
            <person name="Kobayashi G."/>
            <person name="Nagasaki K."/>
            <person name="Hano T."/>
            <person name="Tomaru Y."/>
        </authorList>
    </citation>
    <scope>NUCLEOTIDE SEQUENCE [LARGE SCALE GENOMIC DNA]</scope>
    <source>
        <strain evidence="7 8">NIES-3715</strain>
    </source>
</reference>